<gene>
    <name evidence="3" type="ORF">FWK35_00013708</name>
</gene>
<sequence length="108" mass="12534">MKSQPFLFLIQNVAEATNSVADVCIERKNSNQKRKRYNPDAIGNLSPSHLNTPRKAKRNLEMQVKRLQAKLKTYNDLILQLKYKNCISENTSVYLQVKFLLDLNHCIL</sequence>
<dbReference type="AlphaFoldDB" id="A0A6G0Y1J6"/>
<evidence type="ECO:0000256" key="1">
    <source>
        <dbReference type="SAM" id="Coils"/>
    </source>
</evidence>
<proteinExistence type="predicted"/>
<evidence type="ECO:0000313" key="4">
    <source>
        <dbReference type="Proteomes" id="UP000478052"/>
    </source>
</evidence>
<protein>
    <submittedName>
        <fullName evidence="3">THAP-type domain-containing protein</fullName>
    </submittedName>
</protein>
<organism evidence="3 4">
    <name type="scientific">Aphis craccivora</name>
    <name type="common">Cowpea aphid</name>
    <dbReference type="NCBI Taxonomy" id="307492"/>
    <lineage>
        <taxon>Eukaryota</taxon>
        <taxon>Metazoa</taxon>
        <taxon>Ecdysozoa</taxon>
        <taxon>Arthropoda</taxon>
        <taxon>Hexapoda</taxon>
        <taxon>Insecta</taxon>
        <taxon>Pterygota</taxon>
        <taxon>Neoptera</taxon>
        <taxon>Paraneoptera</taxon>
        <taxon>Hemiptera</taxon>
        <taxon>Sternorrhyncha</taxon>
        <taxon>Aphidomorpha</taxon>
        <taxon>Aphidoidea</taxon>
        <taxon>Aphididae</taxon>
        <taxon>Aphidini</taxon>
        <taxon>Aphis</taxon>
        <taxon>Aphis</taxon>
    </lineage>
</organism>
<keyword evidence="1" id="KW-0175">Coiled coil</keyword>
<keyword evidence="4" id="KW-1185">Reference proteome</keyword>
<reference evidence="3 4" key="1">
    <citation type="submission" date="2019-08" db="EMBL/GenBank/DDBJ databases">
        <title>Whole genome of Aphis craccivora.</title>
        <authorList>
            <person name="Voronova N.V."/>
            <person name="Shulinski R.S."/>
            <person name="Bandarenka Y.V."/>
            <person name="Zhorov D.G."/>
            <person name="Warner D."/>
        </authorList>
    </citation>
    <scope>NUCLEOTIDE SEQUENCE [LARGE SCALE GENOMIC DNA]</scope>
    <source>
        <strain evidence="3">180601</strain>
        <tissue evidence="3">Whole Body</tissue>
    </source>
</reference>
<name>A0A6G0Y1J6_APHCR</name>
<comment type="caution">
    <text evidence="3">The sequence shown here is derived from an EMBL/GenBank/DDBJ whole genome shotgun (WGS) entry which is preliminary data.</text>
</comment>
<evidence type="ECO:0000256" key="2">
    <source>
        <dbReference type="SAM" id="MobiDB-lite"/>
    </source>
</evidence>
<dbReference type="EMBL" id="VUJU01006885">
    <property type="protein sequence ID" value="KAF0747323.1"/>
    <property type="molecule type" value="Genomic_DNA"/>
</dbReference>
<accession>A0A6G0Y1J6</accession>
<feature type="region of interest" description="Disordered" evidence="2">
    <location>
        <begin position="31"/>
        <end position="54"/>
    </location>
</feature>
<evidence type="ECO:0000313" key="3">
    <source>
        <dbReference type="EMBL" id="KAF0747323.1"/>
    </source>
</evidence>
<dbReference type="Proteomes" id="UP000478052">
    <property type="component" value="Unassembled WGS sequence"/>
</dbReference>
<feature type="coiled-coil region" evidence="1">
    <location>
        <begin position="57"/>
        <end position="84"/>
    </location>
</feature>